<dbReference type="PROSITE" id="PS51352">
    <property type="entry name" value="THIOREDOXIN_2"/>
    <property type="match status" value="1"/>
</dbReference>
<gene>
    <name evidence="2" type="ORF">GAK29_02053</name>
</gene>
<evidence type="ECO:0000313" key="3">
    <source>
        <dbReference type="Proteomes" id="UP000490535"/>
    </source>
</evidence>
<sequence>MAIQFISDENLKAQFTQYELPILVAFWASWWEECIQFEPVLNELENKYKDKLIFFKIDTDKYREVFLQYEFFNTPTLVFFRNGKPVAQYASGDYRTPYNFSAVSDFIQECMDHTLLLETLNEIELDETKSNINTIRTTAQLFDQDVIQQELPVFLFSYWSHKQHELAPKIEHAFDQFSCHFSDKYKFIKLDRTDPSEEMQKIDELYELNFLSGKPVPYPAVYVFKKGQKITSTIDSEENAWFYFQNTVDEFPIAKLLSILIHKLQENR</sequence>
<accession>A0A833PH25</accession>
<dbReference type="Gene3D" id="3.40.30.10">
    <property type="entry name" value="Glutaredoxin"/>
    <property type="match status" value="1"/>
</dbReference>
<dbReference type="AlphaFoldDB" id="A0A833PH25"/>
<dbReference type="EMBL" id="WNDP01000043">
    <property type="protein sequence ID" value="KAF1025264.1"/>
    <property type="molecule type" value="Genomic_DNA"/>
</dbReference>
<proteinExistence type="predicted"/>
<evidence type="ECO:0000259" key="1">
    <source>
        <dbReference type="PROSITE" id="PS51352"/>
    </source>
</evidence>
<dbReference type="Pfam" id="PF00085">
    <property type="entry name" value="Thioredoxin"/>
    <property type="match status" value="1"/>
</dbReference>
<dbReference type="CDD" id="cd02947">
    <property type="entry name" value="TRX_family"/>
    <property type="match status" value="1"/>
</dbReference>
<reference evidence="3" key="1">
    <citation type="journal article" date="2020" name="MBio">
        <title>Horizontal gene transfer to a defensive symbiont with a reduced genome amongst a multipartite beetle microbiome.</title>
        <authorList>
            <person name="Waterworth S.C."/>
            <person name="Florez L.V."/>
            <person name="Rees E.R."/>
            <person name="Hertweck C."/>
            <person name="Kaltenpoth M."/>
            <person name="Kwan J.C."/>
        </authorList>
    </citation>
    <scope>NUCLEOTIDE SEQUENCE [LARGE SCALE GENOMIC DNA]</scope>
</reference>
<protein>
    <submittedName>
        <fullName evidence="2">Thioredoxin C-2</fullName>
    </submittedName>
</protein>
<organism evidence="2 3">
    <name type="scientific">Acinetobacter bereziniae</name>
    <name type="common">Acinetobacter genomosp. 10</name>
    <dbReference type="NCBI Taxonomy" id="106648"/>
    <lineage>
        <taxon>Bacteria</taxon>
        <taxon>Pseudomonadati</taxon>
        <taxon>Pseudomonadota</taxon>
        <taxon>Gammaproteobacteria</taxon>
        <taxon>Moraxellales</taxon>
        <taxon>Moraxellaceae</taxon>
        <taxon>Acinetobacter</taxon>
    </lineage>
</organism>
<dbReference type="GO" id="GO:0015035">
    <property type="term" value="F:protein-disulfide reductase activity"/>
    <property type="evidence" value="ECO:0007669"/>
    <property type="project" value="TreeGrafter"/>
</dbReference>
<dbReference type="InterPro" id="IPR013766">
    <property type="entry name" value="Thioredoxin_domain"/>
</dbReference>
<dbReference type="Proteomes" id="UP000490535">
    <property type="component" value="Unassembled WGS sequence"/>
</dbReference>
<dbReference type="InterPro" id="IPR036249">
    <property type="entry name" value="Thioredoxin-like_sf"/>
</dbReference>
<dbReference type="PANTHER" id="PTHR45663:SF11">
    <property type="entry name" value="GEO12009P1"/>
    <property type="match status" value="1"/>
</dbReference>
<dbReference type="SUPFAM" id="SSF52833">
    <property type="entry name" value="Thioredoxin-like"/>
    <property type="match status" value="1"/>
</dbReference>
<dbReference type="PANTHER" id="PTHR45663">
    <property type="entry name" value="GEO12009P1"/>
    <property type="match status" value="1"/>
</dbReference>
<evidence type="ECO:0000313" key="2">
    <source>
        <dbReference type="EMBL" id="KAF1025264.1"/>
    </source>
</evidence>
<comment type="caution">
    <text evidence="2">The sequence shown here is derived from an EMBL/GenBank/DDBJ whole genome shotgun (WGS) entry which is preliminary data.</text>
</comment>
<dbReference type="GO" id="GO:0005737">
    <property type="term" value="C:cytoplasm"/>
    <property type="evidence" value="ECO:0007669"/>
    <property type="project" value="TreeGrafter"/>
</dbReference>
<feature type="domain" description="Thioredoxin" evidence="1">
    <location>
        <begin position="1"/>
        <end position="112"/>
    </location>
</feature>
<name>A0A833PH25_ACIBZ</name>